<dbReference type="Pfam" id="PF00275">
    <property type="entry name" value="EPSP_synthase"/>
    <property type="match status" value="1"/>
</dbReference>
<keyword evidence="3 7" id="KW-0028">Amino-acid biosynthesis</keyword>
<feature type="binding site" evidence="7">
    <location>
        <position position="170"/>
    </location>
    <ligand>
        <name>3-phosphoshikimate</name>
        <dbReference type="ChEBI" id="CHEBI:145989"/>
    </ligand>
</feature>
<feature type="binding site" evidence="7">
    <location>
        <position position="171"/>
    </location>
    <ligand>
        <name>3-phosphoshikimate</name>
        <dbReference type="ChEBI" id="CHEBI:145989"/>
    </ligand>
</feature>
<dbReference type="NCBIfam" id="TIGR01356">
    <property type="entry name" value="aroA"/>
    <property type="match status" value="1"/>
</dbReference>
<dbReference type="InterPro" id="IPR006264">
    <property type="entry name" value="EPSP_synthase"/>
</dbReference>
<sequence length="443" mass="47011">MSLPETLQIPCSLPVHADLSIPGSKSLTNRALLVAALAQGTSQLKGMLHSDDTHYMTEALKALGVTAEPSGTEMKVVGSGGRFSPYAGEIYVENAGTAARFLTAALGLGQGTYRLNGNARMRQRPILDLVQALGSLGVKVTDLEGTGCPPLLIEGGGFKGGAVEVRGDQSSQYLSALMLTAPCAPKDTVITIEGPLVSRTYVEMTRKIMADFGAQSHWLDPTRLSVKGGQGYRGREYQIEADASSASYFFGLAAIAGGRIRVHGIEENSTQGDLGLVRILEAMGCQVTFESGAVVLERDPNQPLQSVEVDMNSMSDVAPTLAVVALFAQGRTRIGNVANMRIKECDRIKAVVTELGKLGAKVEEFEDGLAVTGGAPLKGAKLHSYDDHRMAMCLSLAGVKLPGVVIENPSCVSKTFPDFYQRFWPLLVPATEQDRALLGQLGG</sequence>
<evidence type="ECO:0000256" key="4">
    <source>
        <dbReference type="ARBA" id="ARBA00022679"/>
    </source>
</evidence>
<feature type="binding site" evidence="7">
    <location>
        <position position="198"/>
    </location>
    <ligand>
        <name>3-phosphoshikimate</name>
        <dbReference type="ChEBI" id="CHEBI:145989"/>
    </ligand>
</feature>
<protein>
    <recommendedName>
        <fullName evidence="7">3-phosphoshikimate 1-carboxyvinyltransferase</fullName>
        <ecNumber evidence="7">2.5.1.19</ecNumber>
    </recommendedName>
    <alternativeName>
        <fullName evidence="7">5-enolpyruvylshikimate-3-phosphate synthase</fullName>
        <shortName evidence="7">EPSP synthase</shortName>
        <shortName evidence="7">EPSPS</shortName>
    </alternativeName>
</protein>
<evidence type="ECO:0000256" key="2">
    <source>
        <dbReference type="ARBA" id="ARBA00009948"/>
    </source>
</evidence>
<comment type="function">
    <text evidence="7">Catalyzes the transfer of the enolpyruvyl moiety of phosphoenolpyruvate (PEP) to the 5-hydroxyl of shikimate-3-phosphate (S3P) to produce enolpyruvyl shikimate-3-phosphate and inorganic phosphate.</text>
</comment>
<organism evidence="9 10">
    <name type="scientific">Candidatus Lambdaproteobacteria bacterium RIFOXYD2_FULL_56_26</name>
    <dbReference type="NCBI Taxonomy" id="1817773"/>
    <lineage>
        <taxon>Bacteria</taxon>
        <taxon>Pseudomonadati</taxon>
        <taxon>Pseudomonadota</taxon>
        <taxon>Candidatus Lambdaproteobacteria</taxon>
    </lineage>
</organism>
<dbReference type="SUPFAM" id="SSF55205">
    <property type="entry name" value="EPT/RTPC-like"/>
    <property type="match status" value="1"/>
</dbReference>
<feature type="binding site" evidence="7">
    <location>
        <position position="172"/>
    </location>
    <ligand>
        <name>3-phosphoshikimate</name>
        <dbReference type="ChEBI" id="CHEBI:145989"/>
    </ligand>
</feature>
<dbReference type="GO" id="GO:0009073">
    <property type="term" value="P:aromatic amino acid family biosynthetic process"/>
    <property type="evidence" value="ECO:0007669"/>
    <property type="project" value="UniProtKB-KW"/>
</dbReference>
<dbReference type="CDD" id="cd01556">
    <property type="entry name" value="EPSP_synthase"/>
    <property type="match status" value="1"/>
</dbReference>
<feature type="binding site" evidence="7">
    <location>
        <position position="316"/>
    </location>
    <ligand>
        <name>3-phosphoshikimate</name>
        <dbReference type="ChEBI" id="CHEBI:145989"/>
    </ligand>
</feature>
<comment type="catalytic activity">
    <reaction evidence="6">
        <text>3-phosphoshikimate + phosphoenolpyruvate = 5-O-(1-carboxyvinyl)-3-phosphoshikimate + phosphate</text>
        <dbReference type="Rhea" id="RHEA:21256"/>
        <dbReference type="ChEBI" id="CHEBI:43474"/>
        <dbReference type="ChEBI" id="CHEBI:57701"/>
        <dbReference type="ChEBI" id="CHEBI:58702"/>
        <dbReference type="ChEBI" id="CHEBI:145989"/>
        <dbReference type="EC" id="2.5.1.19"/>
    </reaction>
    <physiologicalReaction direction="left-to-right" evidence="6">
        <dbReference type="Rhea" id="RHEA:21257"/>
    </physiologicalReaction>
</comment>
<feature type="binding site" evidence="7">
    <location>
        <position position="343"/>
    </location>
    <ligand>
        <name>3-phosphoshikimate</name>
        <dbReference type="ChEBI" id="CHEBI:145989"/>
    </ligand>
</feature>
<dbReference type="EC" id="2.5.1.19" evidence="7"/>
<dbReference type="GO" id="GO:0009423">
    <property type="term" value="P:chorismate biosynthetic process"/>
    <property type="evidence" value="ECO:0007669"/>
    <property type="project" value="UniProtKB-UniRule"/>
</dbReference>
<reference evidence="9 10" key="1">
    <citation type="journal article" date="2016" name="Nat. Commun.">
        <title>Thousands of microbial genomes shed light on interconnected biogeochemical processes in an aquifer system.</title>
        <authorList>
            <person name="Anantharaman K."/>
            <person name="Brown C.T."/>
            <person name="Hug L.A."/>
            <person name="Sharon I."/>
            <person name="Castelle C.J."/>
            <person name="Probst A.J."/>
            <person name="Thomas B.C."/>
            <person name="Singh A."/>
            <person name="Wilkins M.J."/>
            <person name="Karaoz U."/>
            <person name="Brodie E.L."/>
            <person name="Williams K.H."/>
            <person name="Hubbard S.S."/>
            <person name="Banfield J.F."/>
        </authorList>
    </citation>
    <scope>NUCLEOTIDE SEQUENCE [LARGE SCALE GENOMIC DNA]</scope>
</reference>
<dbReference type="EMBL" id="MFNF01000001">
    <property type="protein sequence ID" value="OGH04704.1"/>
    <property type="molecule type" value="Genomic_DNA"/>
</dbReference>
<dbReference type="GO" id="GO:0005737">
    <property type="term" value="C:cytoplasm"/>
    <property type="evidence" value="ECO:0007669"/>
    <property type="project" value="UniProtKB-SubCell"/>
</dbReference>
<dbReference type="InterPro" id="IPR023193">
    <property type="entry name" value="EPSP_synthase_CS"/>
</dbReference>
<feature type="binding site" evidence="7">
    <location>
        <position position="25"/>
    </location>
    <ligand>
        <name>3-phosphoshikimate</name>
        <dbReference type="ChEBI" id="CHEBI:145989"/>
    </ligand>
</feature>
<dbReference type="InterPro" id="IPR013792">
    <property type="entry name" value="RNA3'P_cycl/enolpyr_Trfase_a/b"/>
</dbReference>
<feature type="binding site" evidence="7">
    <location>
        <position position="347"/>
    </location>
    <ligand>
        <name>phosphoenolpyruvate</name>
        <dbReference type="ChEBI" id="CHEBI:58702"/>
    </ligand>
</feature>
<dbReference type="GO" id="GO:0008652">
    <property type="term" value="P:amino acid biosynthetic process"/>
    <property type="evidence" value="ECO:0007669"/>
    <property type="project" value="UniProtKB-KW"/>
</dbReference>
<dbReference type="Gene3D" id="3.65.10.10">
    <property type="entry name" value="Enolpyruvate transferase domain"/>
    <property type="match status" value="2"/>
</dbReference>
<feature type="binding site" evidence="7">
    <location>
        <position position="339"/>
    </location>
    <ligand>
        <name>3-phosphoshikimate</name>
        <dbReference type="ChEBI" id="CHEBI:145989"/>
    </ligand>
</feature>
<feature type="domain" description="Enolpyruvate transferase" evidence="8">
    <location>
        <begin position="14"/>
        <end position="421"/>
    </location>
</feature>
<name>A0A1F6H331_9PROT</name>
<feature type="binding site" evidence="7">
    <location>
        <position position="389"/>
    </location>
    <ligand>
        <name>phosphoenolpyruvate</name>
        <dbReference type="ChEBI" id="CHEBI:58702"/>
    </ligand>
</feature>
<dbReference type="PANTHER" id="PTHR21090">
    <property type="entry name" value="AROM/DEHYDROQUINATE SYNTHASE"/>
    <property type="match status" value="1"/>
</dbReference>
<evidence type="ECO:0000256" key="3">
    <source>
        <dbReference type="ARBA" id="ARBA00022605"/>
    </source>
</evidence>
<evidence type="ECO:0000259" key="8">
    <source>
        <dbReference type="Pfam" id="PF00275"/>
    </source>
</evidence>
<proteinExistence type="inferred from homology"/>
<comment type="similarity">
    <text evidence="2 7">Belongs to the EPSP synthase family.</text>
</comment>
<keyword evidence="4 7" id="KW-0808">Transferase</keyword>
<feature type="binding site" evidence="7">
    <location>
        <position position="414"/>
    </location>
    <ligand>
        <name>phosphoenolpyruvate</name>
        <dbReference type="ChEBI" id="CHEBI:58702"/>
    </ligand>
</feature>
<keyword evidence="7" id="KW-0963">Cytoplasm</keyword>
<evidence type="ECO:0000313" key="9">
    <source>
        <dbReference type="EMBL" id="OGH04704.1"/>
    </source>
</evidence>
<dbReference type="InterPro" id="IPR036968">
    <property type="entry name" value="Enolpyruvate_Tfrase_sf"/>
</dbReference>
<comment type="caution">
    <text evidence="9">The sequence shown here is derived from an EMBL/GenBank/DDBJ whole genome shotgun (WGS) entry which is preliminary data.</text>
</comment>
<dbReference type="AlphaFoldDB" id="A0A1F6H331"/>
<keyword evidence="5 7" id="KW-0057">Aromatic amino acid biosynthesis</keyword>
<dbReference type="Proteomes" id="UP000177583">
    <property type="component" value="Unassembled WGS sequence"/>
</dbReference>
<gene>
    <name evidence="7" type="primary">aroA</name>
    <name evidence="9" type="ORF">A2557_06865</name>
</gene>
<dbReference type="GO" id="GO:0003866">
    <property type="term" value="F:3-phosphoshikimate 1-carboxyvinyltransferase activity"/>
    <property type="evidence" value="ECO:0007669"/>
    <property type="project" value="UniProtKB-UniRule"/>
</dbReference>
<dbReference type="PANTHER" id="PTHR21090:SF5">
    <property type="entry name" value="PENTAFUNCTIONAL AROM POLYPEPTIDE"/>
    <property type="match status" value="1"/>
</dbReference>
<dbReference type="PIRSF" id="PIRSF000505">
    <property type="entry name" value="EPSPS"/>
    <property type="match status" value="1"/>
</dbReference>
<dbReference type="PROSITE" id="PS00885">
    <property type="entry name" value="EPSP_SYNTHASE_2"/>
    <property type="match status" value="1"/>
</dbReference>
<evidence type="ECO:0000256" key="1">
    <source>
        <dbReference type="ARBA" id="ARBA00004811"/>
    </source>
</evidence>
<evidence type="ECO:0000256" key="7">
    <source>
        <dbReference type="HAMAP-Rule" id="MF_00210"/>
    </source>
</evidence>
<dbReference type="InterPro" id="IPR001986">
    <property type="entry name" value="Enolpyruvate_Tfrase_dom"/>
</dbReference>
<feature type="binding site" evidence="7">
    <location>
        <position position="26"/>
    </location>
    <ligand>
        <name>3-phosphoshikimate</name>
        <dbReference type="ChEBI" id="CHEBI:145989"/>
    </ligand>
</feature>
<evidence type="ECO:0000313" key="10">
    <source>
        <dbReference type="Proteomes" id="UP000177583"/>
    </source>
</evidence>
<accession>A0A1F6H331</accession>
<comment type="pathway">
    <text evidence="1 7">Metabolic intermediate biosynthesis; chorismate biosynthesis; chorismate from D-erythrose 4-phosphate and phosphoenolpyruvate: step 6/7.</text>
</comment>
<dbReference type="UniPathway" id="UPA00053">
    <property type="reaction ID" value="UER00089"/>
</dbReference>
<dbReference type="HAMAP" id="MF_00210">
    <property type="entry name" value="EPSP_synth"/>
    <property type="match status" value="1"/>
</dbReference>
<feature type="active site" description="Proton acceptor" evidence="7">
    <location>
        <position position="316"/>
    </location>
</feature>
<evidence type="ECO:0000256" key="5">
    <source>
        <dbReference type="ARBA" id="ARBA00023141"/>
    </source>
</evidence>
<comment type="subunit">
    <text evidence="7">Monomer.</text>
</comment>
<feature type="binding site" evidence="7">
    <location>
        <position position="96"/>
    </location>
    <ligand>
        <name>phosphoenolpyruvate</name>
        <dbReference type="ChEBI" id="CHEBI:58702"/>
    </ligand>
</feature>
<feature type="binding site" evidence="7">
    <location>
        <position position="25"/>
    </location>
    <ligand>
        <name>phosphoenolpyruvate</name>
        <dbReference type="ChEBI" id="CHEBI:58702"/>
    </ligand>
</feature>
<evidence type="ECO:0000256" key="6">
    <source>
        <dbReference type="ARBA" id="ARBA00044633"/>
    </source>
</evidence>
<comment type="subcellular location">
    <subcellularLocation>
        <location evidence="7">Cytoplasm</location>
    </subcellularLocation>
</comment>
<feature type="binding site" evidence="7">
    <location>
        <position position="124"/>
    </location>
    <ligand>
        <name>phosphoenolpyruvate</name>
        <dbReference type="ChEBI" id="CHEBI:58702"/>
    </ligand>
</feature>
<feature type="binding site" evidence="7">
    <location>
        <position position="172"/>
    </location>
    <ligand>
        <name>phosphoenolpyruvate</name>
        <dbReference type="ChEBI" id="CHEBI:58702"/>
    </ligand>
</feature>
<feature type="binding site" evidence="7">
    <location>
        <position position="30"/>
    </location>
    <ligand>
        <name>3-phosphoshikimate</name>
        <dbReference type="ChEBI" id="CHEBI:145989"/>
    </ligand>
</feature>